<dbReference type="EC" id="3.5.4.5" evidence="4 12"/>
<dbReference type="NCBIfam" id="TIGR01354">
    <property type="entry name" value="cyt_deam_tetra"/>
    <property type="match status" value="1"/>
</dbReference>
<feature type="active site" description="Proton donor" evidence="10">
    <location>
        <position position="58"/>
    </location>
</feature>
<dbReference type="PANTHER" id="PTHR11644:SF2">
    <property type="entry name" value="CYTIDINE DEAMINASE"/>
    <property type="match status" value="1"/>
</dbReference>
<keyword evidence="7 11" id="KW-0862">Zinc</keyword>
<evidence type="ECO:0000256" key="1">
    <source>
        <dbReference type="ARBA" id="ARBA00001947"/>
    </source>
</evidence>
<gene>
    <name evidence="14" type="ORF">CDAUBV1_LOCUS5684</name>
</gene>
<evidence type="ECO:0000256" key="11">
    <source>
        <dbReference type="PIRSR" id="PIRSR606262-3"/>
    </source>
</evidence>
<feature type="binding site" evidence="11">
    <location>
        <position position="89"/>
    </location>
    <ligand>
        <name>Zn(2+)</name>
        <dbReference type="ChEBI" id="CHEBI:29105"/>
        <note>catalytic</note>
    </ligand>
</feature>
<dbReference type="FunFam" id="3.40.140.10:FF:000008">
    <property type="entry name" value="Cytidine deaminase"/>
    <property type="match status" value="1"/>
</dbReference>
<evidence type="ECO:0000256" key="2">
    <source>
        <dbReference type="ARBA" id="ARBA00003949"/>
    </source>
</evidence>
<comment type="catalytic activity">
    <reaction evidence="12">
        <text>2'-deoxycytidine + H2O + H(+) = 2'-deoxyuridine + NH4(+)</text>
        <dbReference type="Rhea" id="RHEA:13433"/>
        <dbReference type="ChEBI" id="CHEBI:15377"/>
        <dbReference type="ChEBI" id="CHEBI:15378"/>
        <dbReference type="ChEBI" id="CHEBI:15698"/>
        <dbReference type="ChEBI" id="CHEBI:16450"/>
        <dbReference type="ChEBI" id="CHEBI:28938"/>
        <dbReference type="EC" id="3.5.4.5"/>
    </reaction>
</comment>
<evidence type="ECO:0000313" key="15">
    <source>
        <dbReference type="Proteomes" id="UP001497525"/>
    </source>
</evidence>
<reference evidence="14" key="1">
    <citation type="submission" date="2024-06" db="EMBL/GenBank/DDBJ databases">
        <authorList>
            <person name="Liu X."/>
            <person name="Lenzi L."/>
            <person name="Haldenby T S."/>
            <person name="Uol C."/>
        </authorList>
    </citation>
    <scope>NUCLEOTIDE SEQUENCE</scope>
</reference>
<evidence type="ECO:0000256" key="5">
    <source>
        <dbReference type="ARBA" id="ARBA00022723"/>
    </source>
</evidence>
<keyword evidence="6 12" id="KW-0378">Hydrolase</keyword>
<feature type="domain" description="CMP/dCMP-type deaminase" evidence="13">
    <location>
        <begin position="4"/>
        <end position="131"/>
    </location>
</feature>
<keyword evidence="5 11" id="KW-0479">Metal-binding</keyword>
<dbReference type="GO" id="GO:0005829">
    <property type="term" value="C:cytosol"/>
    <property type="evidence" value="ECO:0007669"/>
    <property type="project" value="TreeGrafter"/>
</dbReference>
<dbReference type="GO" id="GO:0004126">
    <property type="term" value="F:cytidine deaminase activity"/>
    <property type="evidence" value="ECO:0007669"/>
    <property type="project" value="UniProtKB-UniRule"/>
</dbReference>
<protein>
    <recommendedName>
        <fullName evidence="4 12">Cytidine deaminase</fullName>
        <ecNumber evidence="4 12">3.5.4.5</ecNumber>
    </recommendedName>
    <alternativeName>
        <fullName evidence="8 12">Cytidine aminohydrolase</fullName>
    </alternativeName>
</protein>
<dbReference type="GO" id="GO:0072527">
    <property type="term" value="P:pyrimidine-containing compound metabolic process"/>
    <property type="evidence" value="ECO:0007669"/>
    <property type="project" value="UniProtKB-ARBA"/>
</dbReference>
<comment type="caution">
    <text evidence="14">The sequence shown here is derived from an EMBL/GenBank/DDBJ whole genome shotgun (WGS) entry which is preliminary data.</text>
</comment>
<evidence type="ECO:0000256" key="3">
    <source>
        <dbReference type="ARBA" id="ARBA00006576"/>
    </source>
</evidence>
<dbReference type="CDD" id="cd01283">
    <property type="entry name" value="cytidine_deaminase"/>
    <property type="match status" value="1"/>
</dbReference>
<dbReference type="Pfam" id="PF00383">
    <property type="entry name" value="dCMP_cyt_deam_1"/>
    <property type="match status" value="1"/>
</dbReference>
<dbReference type="GO" id="GO:0055086">
    <property type="term" value="P:nucleobase-containing small molecule metabolic process"/>
    <property type="evidence" value="ECO:0007669"/>
    <property type="project" value="UniProtKB-ARBA"/>
</dbReference>
<dbReference type="PANTHER" id="PTHR11644">
    <property type="entry name" value="CYTIDINE DEAMINASE"/>
    <property type="match status" value="1"/>
</dbReference>
<feature type="binding site" evidence="11">
    <location>
        <position position="56"/>
    </location>
    <ligand>
        <name>Zn(2+)</name>
        <dbReference type="ChEBI" id="CHEBI:29105"/>
        <note>catalytic</note>
    </ligand>
</feature>
<evidence type="ECO:0000256" key="12">
    <source>
        <dbReference type="RuleBase" id="RU364006"/>
    </source>
</evidence>
<dbReference type="InterPro" id="IPR050202">
    <property type="entry name" value="Cyt/Deoxycyt_deaminase"/>
</dbReference>
<dbReference type="EMBL" id="CAXLJL010000145">
    <property type="protein sequence ID" value="CAL5132849.1"/>
    <property type="molecule type" value="Genomic_DNA"/>
</dbReference>
<dbReference type="PROSITE" id="PS51747">
    <property type="entry name" value="CYT_DCMP_DEAMINASES_2"/>
    <property type="match status" value="1"/>
</dbReference>
<evidence type="ECO:0000256" key="8">
    <source>
        <dbReference type="ARBA" id="ARBA00032005"/>
    </source>
</evidence>
<comment type="function">
    <text evidence="2 12">This enzyme scavenges exogenous and endogenous cytidine and 2'-deoxycytidine for UMP synthesis.</text>
</comment>
<evidence type="ECO:0000256" key="7">
    <source>
        <dbReference type="ARBA" id="ARBA00022833"/>
    </source>
</evidence>
<dbReference type="NCBIfam" id="NF004064">
    <property type="entry name" value="PRK05578.1"/>
    <property type="match status" value="1"/>
</dbReference>
<dbReference type="GO" id="GO:0008270">
    <property type="term" value="F:zinc ion binding"/>
    <property type="evidence" value="ECO:0007669"/>
    <property type="project" value="UniProtKB-UniRule"/>
</dbReference>
<evidence type="ECO:0000256" key="4">
    <source>
        <dbReference type="ARBA" id="ARBA00012783"/>
    </source>
</evidence>
<comment type="catalytic activity">
    <reaction evidence="9 12">
        <text>cytidine + H2O + H(+) = uridine + NH4(+)</text>
        <dbReference type="Rhea" id="RHEA:16069"/>
        <dbReference type="ChEBI" id="CHEBI:15377"/>
        <dbReference type="ChEBI" id="CHEBI:15378"/>
        <dbReference type="ChEBI" id="CHEBI:16704"/>
        <dbReference type="ChEBI" id="CHEBI:17562"/>
        <dbReference type="ChEBI" id="CHEBI:28938"/>
        <dbReference type="EC" id="3.5.4.5"/>
    </reaction>
</comment>
<sequence length="139" mass="15090">MPEKSKNNLIDAAVKVRENAYCPFSQFHVGAAVLTDTGEIYGGCNVENQSFPCGWCAEVSAIAAAVSHGHRNFVGLAVSTNAKDFVAPCGRCRQAFAEFTQPEATVYLVNCDGHVKETTMRDILPLSFDLNECQRSKGK</sequence>
<dbReference type="Proteomes" id="UP001497525">
    <property type="component" value="Unassembled WGS sequence"/>
</dbReference>
<dbReference type="InterPro" id="IPR016193">
    <property type="entry name" value="Cytidine_deaminase-like"/>
</dbReference>
<dbReference type="SUPFAM" id="SSF53927">
    <property type="entry name" value="Cytidine deaminase-like"/>
    <property type="match status" value="1"/>
</dbReference>
<dbReference type="AlphaFoldDB" id="A0AAV2T6U9"/>
<dbReference type="InterPro" id="IPR002125">
    <property type="entry name" value="CMP_dCMP_dom"/>
</dbReference>
<evidence type="ECO:0000259" key="13">
    <source>
        <dbReference type="PROSITE" id="PS51747"/>
    </source>
</evidence>
<evidence type="ECO:0000256" key="10">
    <source>
        <dbReference type="PIRSR" id="PIRSR606262-1"/>
    </source>
</evidence>
<evidence type="ECO:0000256" key="9">
    <source>
        <dbReference type="ARBA" id="ARBA00049558"/>
    </source>
</evidence>
<feature type="binding site" evidence="11">
    <location>
        <position position="92"/>
    </location>
    <ligand>
        <name>Zn(2+)</name>
        <dbReference type="ChEBI" id="CHEBI:29105"/>
        <note>catalytic</note>
    </ligand>
</feature>
<evidence type="ECO:0000313" key="14">
    <source>
        <dbReference type="EMBL" id="CAL5132849.1"/>
    </source>
</evidence>
<dbReference type="Gene3D" id="3.40.140.10">
    <property type="entry name" value="Cytidine Deaminase, domain 2"/>
    <property type="match status" value="1"/>
</dbReference>
<comment type="cofactor">
    <cofactor evidence="1 11 12">
        <name>Zn(2+)</name>
        <dbReference type="ChEBI" id="CHEBI:29105"/>
    </cofactor>
</comment>
<comment type="similarity">
    <text evidence="3 12">Belongs to the cytidine and deoxycytidylate deaminase family.</text>
</comment>
<evidence type="ECO:0000256" key="6">
    <source>
        <dbReference type="ARBA" id="ARBA00022801"/>
    </source>
</evidence>
<dbReference type="InterPro" id="IPR006262">
    <property type="entry name" value="Cyt_deam_tetra"/>
</dbReference>
<name>A0AAV2T6U9_CALDB</name>
<organism evidence="14 15">
    <name type="scientific">Calicophoron daubneyi</name>
    <name type="common">Rumen fluke</name>
    <name type="synonym">Paramphistomum daubneyi</name>
    <dbReference type="NCBI Taxonomy" id="300641"/>
    <lineage>
        <taxon>Eukaryota</taxon>
        <taxon>Metazoa</taxon>
        <taxon>Spiralia</taxon>
        <taxon>Lophotrochozoa</taxon>
        <taxon>Platyhelminthes</taxon>
        <taxon>Trematoda</taxon>
        <taxon>Digenea</taxon>
        <taxon>Plagiorchiida</taxon>
        <taxon>Pronocephalata</taxon>
        <taxon>Paramphistomoidea</taxon>
        <taxon>Paramphistomidae</taxon>
        <taxon>Calicophoron</taxon>
    </lineage>
</organism>
<accession>A0AAV2T6U9</accession>
<proteinExistence type="inferred from homology"/>